<name>A0A0L8GGF1_OCTBM</name>
<dbReference type="OrthoDB" id="10257263at2759"/>
<protein>
    <recommendedName>
        <fullName evidence="4">LanC-like protein 3 homolog</fullName>
    </recommendedName>
</protein>
<dbReference type="CDD" id="cd04794">
    <property type="entry name" value="euk_LANCL"/>
    <property type="match status" value="1"/>
</dbReference>
<dbReference type="InterPro" id="IPR020464">
    <property type="entry name" value="LanC-like_prot_euk"/>
</dbReference>
<dbReference type="GO" id="GO:0031179">
    <property type="term" value="P:peptide modification"/>
    <property type="evidence" value="ECO:0007669"/>
    <property type="project" value="InterPro"/>
</dbReference>
<gene>
    <name evidence="3" type="ORF">OCBIM_22033862mg</name>
</gene>
<reference evidence="3" key="1">
    <citation type="submission" date="2015-07" db="EMBL/GenBank/DDBJ databases">
        <title>MeaNS - Measles Nucleotide Surveillance Program.</title>
        <authorList>
            <person name="Tran T."/>
            <person name="Druce J."/>
        </authorList>
    </citation>
    <scope>NUCLEOTIDE SEQUENCE</scope>
    <source>
        <strain evidence="3">UCB-OBI-ISO-001</strain>
        <tissue evidence="3">Gonad</tissue>
    </source>
</reference>
<evidence type="ECO:0000256" key="2">
    <source>
        <dbReference type="PIRSR" id="PIRSR607822-1"/>
    </source>
</evidence>
<dbReference type="SUPFAM" id="SSF158745">
    <property type="entry name" value="LanC-like"/>
    <property type="match status" value="1"/>
</dbReference>
<accession>A0A0L8GGF1</accession>
<dbReference type="PANTHER" id="PTHR12736:SF7">
    <property type="entry name" value="LANC-LIKE PROTEIN 3"/>
    <property type="match status" value="1"/>
</dbReference>
<keyword evidence="2" id="KW-0479">Metal-binding</keyword>
<organism evidence="3">
    <name type="scientific">Octopus bimaculoides</name>
    <name type="common">California two-spotted octopus</name>
    <dbReference type="NCBI Taxonomy" id="37653"/>
    <lineage>
        <taxon>Eukaryota</taxon>
        <taxon>Metazoa</taxon>
        <taxon>Spiralia</taxon>
        <taxon>Lophotrochozoa</taxon>
        <taxon>Mollusca</taxon>
        <taxon>Cephalopoda</taxon>
        <taxon>Coleoidea</taxon>
        <taxon>Octopodiformes</taxon>
        <taxon>Octopoda</taxon>
        <taxon>Incirrata</taxon>
        <taxon>Octopodidae</taxon>
        <taxon>Octopus</taxon>
    </lineage>
</organism>
<evidence type="ECO:0008006" key="4">
    <source>
        <dbReference type="Google" id="ProtNLM"/>
    </source>
</evidence>
<dbReference type="GO" id="GO:0046872">
    <property type="term" value="F:metal ion binding"/>
    <property type="evidence" value="ECO:0007669"/>
    <property type="project" value="UniProtKB-KW"/>
</dbReference>
<dbReference type="PRINTS" id="PR01950">
    <property type="entry name" value="LANCSUPER"/>
</dbReference>
<dbReference type="PANTHER" id="PTHR12736">
    <property type="entry name" value="LANC-LIKE PROTEIN"/>
    <property type="match status" value="1"/>
</dbReference>
<feature type="binding site" evidence="2">
    <location>
        <position position="334"/>
    </location>
    <ligand>
        <name>Zn(2+)</name>
        <dbReference type="ChEBI" id="CHEBI:29105"/>
    </ligand>
</feature>
<feature type="binding site" evidence="2">
    <location>
        <position position="287"/>
    </location>
    <ligand>
        <name>Zn(2+)</name>
        <dbReference type="ChEBI" id="CHEBI:29105"/>
    </ligand>
</feature>
<dbReference type="EMBL" id="KQ421896">
    <property type="protein sequence ID" value="KOF76023.1"/>
    <property type="molecule type" value="Genomic_DNA"/>
</dbReference>
<comment type="similarity">
    <text evidence="1">Belongs to the LanC-like protein family.</text>
</comment>
<dbReference type="Gene3D" id="1.50.10.10">
    <property type="match status" value="1"/>
</dbReference>
<evidence type="ECO:0000313" key="3">
    <source>
        <dbReference type="EMBL" id="KOF76023.1"/>
    </source>
</evidence>
<keyword evidence="2" id="KW-0862">Zinc</keyword>
<dbReference type="PRINTS" id="PR01951">
    <property type="entry name" value="LANCEUKARYTE"/>
</dbReference>
<sequence>MRYFPNTNNDVESGSLVTIDKKKWIDSIENTVKLIINKMPASSLENCDGGLYVGNAGVAYMLYCLTKSDMLGAELKKYCAEQCRVYFEAALNFAESSHDRDPAVSFLLGKAGVYSVGTAISSLNGDQAQVERFVNEYISLGELCKPITIFPYGSDELFVGRAGYLFGSFFINNVLQREAIKHNLSLCQSIIQSGKKYASKHESLSPLMYSYHGTEYLGAAHGLSSILLALLCTANLFETYPSAEADIKQSVDFLLSVEQPNLNYAPAMDEVNMIQKRPLSEELVHWCHGAPGVIYVFARAYQVWKDEKYLQACIRCGELTWKVGLLKKGPGICHGVAGNGYVFLLLYRLTKDAKYLHRAQCFAEFIFTTEFQNGARTPDAPYSLYEGWAGTVLFLLNLLNPETADFPFFNVLS</sequence>
<dbReference type="Pfam" id="PF05147">
    <property type="entry name" value="LANC_like"/>
    <property type="match status" value="1"/>
</dbReference>
<dbReference type="AlphaFoldDB" id="A0A0L8GGF1"/>
<feature type="binding site" evidence="2">
    <location>
        <position position="333"/>
    </location>
    <ligand>
        <name>Zn(2+)</name>
        <dbReference type="ChEBI" id="CHEBI:29105"/>
    </ligand>
</feature>
<evidence type="ECO:0000256" key="1">
    <source>
        <dbReference type="ARBA" id="ARBA00007179"/>
    </source>
</evidence>
<proteinExistence type="inferred from homology"/>
<dbReference type="OMA" id="YQEGCGE"/>
<dbReference type="SMART" id="SM01260">
    <property type="entry name" value="LANC_like"/>
    <property type="match status" value="1"/>
</dbReference>
<dbReference type="FunFam" id="1.50.10.10:FF:000012">
    <property type="entry name" value="LanC-like protein 3"/>
    <property type="match status" value="1"/>
</dbReference>
<dbReference type="InterPro" id="IPR007822">
    <property type="entry name" value="LANC-like"/>
</dbReference>
<dbReference type="InterPro" id="IPR012341">
    <property type="entry name" value="6hp_glycosidase-like_sf"/>
</dbReference>
<dbReference type="KEGG" id="obi:106877026"/>
<dbReference type="GO" id="GO:0005886">
    <property type="term" value="C:plasma membrane"/>
    <property type="evidence" value="ECO:0007669"/>
    <property type="project" value="TreeGrafter"/>
</dbReference>
<dbReference type="GO" id="GO:0005975">
    <property type="term" value="P:carbohydrate metabolic process"/>
    <property type="evidence" value="ECO:0007669"/>
    <property type="project" value="InterPro"/>
</dbReference>